<evidence type="ECO:0000313" key="11">
    <source>
        <dbReference type="Proteomes" id="UP001168167"/>
    </source>
</evidence>
<keyword evidence="5 8" id="KW-0547">Nucleotide-binding</keyword>
<dbReference type="GO" id="GO:0032267">
    <property type="term" value="F:tRNA(Ile)-lysidine synthase activity"/>
    <property type="evidence" value="ECO:0007669"/>
    <property type="project" value="UniProtKB-EC"/>
</dbReference>
<dbReference type="Pfam" id="PF11734">
    <property type="entry name" value="TilS_C"/>
    <property type="match status" value="1"/>
</dbReference>
<dbReference type="PANTHER" id="PTHR43033:SF1">
    <property type="entry name" value="TRNA(ILE)-LYSIDINE SYNTHASE-RELATED"/>
    <property type="match status" value="1"/>
</dbReference>
<name>A0ABT7QLN9_9GAMM</name>
<keyword evidence="4 8" id="KW-0819">tRNA processing</keyword>
<reference evidence="10" key="1">
    <citation type="submission" date="2022-08" db="EMBL/GenBank/DDBJ databases">
        <authorList>
            <person name="Dzunkova M."/>
            <person name="La Clair J."/>
            <person name="Tyml T."/>
            <person name="Doud D."/>
            <person name="Schulz F."/>
            <person name="Piquer S."/>
            <person name="Porcel Sanchis D."/>
            <person name="Osborn A."/>
            <person name="Robinson D."/>
            <person name="Louie K.B."/>
            <person name="Bowen B.P."/>
            <person name="Bowers R."/>
            <person name="Lee J."/>
            <person name="Arnau Llombart V."/>
            <person name="Diaz Villanueva W."/>
            <person name="Gosliner T."/>
            <person name="Northen T."/>
            <person name="Cheng J.-F."/>
            <person name="Burkart M.D."/>
            <person name="Woyke T."/>
        </authorList>
    </citation>
    <scope>NUCLEOTIDE SEQUENCE</scope>
    <source>
        <strain evidence="10">Df01</strain>
    </source>
</reference>
<dbReference type="EMBL" id="JANQAO010000003">
    <property type="protein sequence ID" value="MDM5147642.1"/>
    <property type="molecule type" value="Genomic_DNA"/>
</dbReference>
<comment type="subcellular location">
    <subcellularLocation>
        <location evidence="1 8">Cytoplasm</location>
    </subcellularLocation>
</comment>
<evidence type="ECO:0000256" key="5">
    <source>
        <dbReference type="ARBA" id="ARBA00022741"/>
    </source>
</evidence>
<dbReference type="Pfam" id="PF01171">
    <property type="entry name" value="ATP_bind_3"/>
    <property type="match status" value="1"/>
</dbReference>
<dbReference type="InterPro" id="IPR012094">
    <property type="entry name" value="tRNA_Ile_lys_synt"/>
</dbReference>
<dbReference type="Gene3D" id="3.40.50.620">
    <property type="entry name" value="HUPs"/>
    <property type="match status" value="1"/>
</dbReference>
<feature type="binding site" evidence="8">
    <location>
        <begin position="34"/>
        <end position="39"/>
    </location>
    <ligand>
        <name>ATP</name>
        <dbReference type="ChEBI" id="CHEBI:30616"/>
    </ligand>
</feature>
<comment type="catalytic activity">
    <reaction evidence="7 8">
        <text>cytidine(34) in tRNA(Ile2) + L-lysine + ATP = lysidine(34) in tRNA(Ile2) + AMP + diphosphate + H(+)</text>
        <dbReference type="Rhea" id="RHEA:43744"/>
        <dbReference type="Rhea" id="RHEA-COMP:10625"/>
        <dbReference type="Rhea" id="RHEA-COMP:10670"/>
        <dbReference type="ChEBI" id="CHEBI:15378"/>
        <dbReference type="ChEBI" id="CHEBI:30616"/>
        <dbReference type="ChEBI" id="CHEBI:32551"/>
        <dbReference type="ChEBI" id="CHEBI:33019"/>
        <dbReference type="ChEBI" id="CHEBI:82748"/>
        <dbReference type="ChEBI" id="CHEBI:83665"/>
        <dbReference type="ChEBI" id="CHEBI:456215"/>
        <dbReference type="EC" id="6.3.4.19"/>
    </reaction>
</comment>
<dbReference type="InterPro" id="IPR014729">
    <property type="entry name" value="Rossmann-like_a/b/a_fold"/>
</dbReference>
<protein>
    <recommendedName>
        <fullName evidence="8">tRNA(Ile)-lysidine synthase</fullName>
        <ecNumber evidence="8">6.3.4.19</ecNumber>
    </recommendedName>
    <alternativeName>
        <fullName evidence="8">tRNA(Ile)-2-lysyl-cytidine synthase</fullName>
    </alternativeName>
    <alternativeName>
        <fullName evidence="8">tRNA(Ile)-lysidine synthetase</fullName>
    </alternativeName>
</protein>
<evidence type="ECO:0000256" key="8">
    <source>
        <dbReference type="HAMAP-Rule" id="MF_01161"/>
    </source>
</evidence>
<evidence type="ECO:0000256" key="6">
    <source>
        <dbReference type="ARBA" id="ARBA00022840"/>
    </source>
</evidence>
<comment type="caution">
    <text evidence="10">The sequence shown here is derived from an EMBL/GenBank/DDBJ whole genome shotgun (WGS) entry which is preliminary data.</text>
</comment>
<keyword evidence="6 8" id="KW-0067">ATP-binding</keyword>
<reference evidence="10" key="2">
    <citation type="journal article" date="2023" name="Microbiome">
        <title>Synthase-selected sorting approach identifies a beta-lactone synthase in a nudibranch symbiotic bacterium.</title>
        <authorList>
            <person name="Dzunkova M."/>
            <person name="La Clair J.J."/>
            <person name="Tyml T."/>
            <person name="Doud D."/>
            <person name="Schulz F."/>
            <person name="Piquer-Esteban S."/>
            <person name="Porcel Sanchis D."/>
            <person name="Osborn A."/>
            <person name="Robinson D."/>
            <person name="Louie K.B."/>
            <person name="Bowen B.P."/>
            <person name="Bowers R.M."/>
            <person name="Lee J."/>
            <person name="Arnau V."/>
            <person name="Diaz-Villanueva W."/>
            <person name="Stepanauskas R."/>
            <person name="Gosliner T."/>
            <person name="Date S.V."/>
            <person name="Northen T.R."/>
            <person name="Cheng J.F."/>
            <person name="Burkart M.D."/>
            <person name="Woyke T."/>
        </authorList>
    </citation>
    <scope>NUCLEOTIDE SEQUENCE</scope>
    <source>
        <strain evidence="10">Df01</strain>
    </source>
</reference>
<evidence type="ECO:0000256" key="4">
    <source>
        <dbReference type="ARBA" id="ARBA00022694"/>
    </source>
</evidence>
<proteinExistence type="inferred from homology"/>
<sequence>MGNTWSGGNKLTTVARDLFATCLPSGGTVAVGLSGGMDSVSLLDAVLPLASHWSITACHVNHGLSPNADSWERFCARLCRAHGIRFYTHHAALPAGAGEEWARQARMRAFAQLPVQAVVAAHHADDQAETVLFRALRGTGPHGMGAMRACAPLPGAAHMLLLRPWLMLSRSEIAAYASHRRLRWIEDEDNRNISRRRNFLRRRALPILYEQFPDCGRTLAAAAARFAAGAELLAVLAADDEKAASTVDGGFSIAHFHNIGAARTKNWLHSSLLKSGGRFSERSIAEAVRQIMANGGNHLSFRFRNITLRAWRGRIYWDRLPSVPKNFQVSVRAVDGRCDLPQIGGTLVMRQQRGGLSVAKAGDTFTAKLRRGGERLQLSPTRERPVSDLLREAGVMPWRRQRLPLLFAGDTLAALPGIAVSEMFRASPDEEGLDCRFEWR</sequence>
<evidence type="ECO:0000256" key="7">
    <source>
        <dbReference type="ARBA" id="ARBA00048539"/>
    </source>
</evidence>
<comment type="domain">
    <text evidence="8">The N-terminal region contains the highly conserved SGGXDS motif, predicted to be a P-loop motif involved in ATP binding.</text>
</comment>
<dbReference type="Proteomes" id="UP001168167">
    <property type="component" value="Unassembled WGS sequence"/>
</dbReference>
<dbReference type="HAMAP" id="MF_01161">
    <property type="entry name" value="tRNA_Ile_lys_synt"/>
    <property type="match status" value="1"/>
</dbReference>
<dbReference type="NCBIfam" id="TIGR02432">
    <property type="entry name" value="lysidine_TilS_N"/>
    <property type="match status" value="1"/>
</dbReference>
<keyword evidence="3 8" id="KW-0436">Ligase</keyword>
<dbReference type="EC" id="6.3.4.19" evidence="8"/>
<feature type="domain" description="Lysidine-tRNA(Ile) synthetase C-terminal" evidence="9">
    <location>
        <begin position="365"/>
        <end position="439"/>
    </location>
</feature>
<dbReference type="InterPro" id="IPR012795">
    <property type="entry name" value="tRNA_Ile_lys_synt_N"/>
</dbReference>
<dbReference type="InterPro" id="IPR012796">
    <property type="entry name" value="Lysidine-tRNA-synth_C"/>
</dbReference>
<dbReference type="SMART" id="SM00977">
    <property type="entry name" value="TilS_C"/>
    <property type="match status" value="1"/>
</dbReference>
<dbReference type="NCBIfam" id="TIGR02433">
    <property type="entry name" value="lysidine_TilS_C"/>
    <property type="match status" value="1"/>
</dbReference>
<comment type="function">
    <text evidence="8">Ligates lysine onto the cytidine present at position 34 of the AUA codon-specific tRNA(Ile) that contains the anticodon CAU, in an ATP-dependent manner. Cytidine is converted to lysidine, thus changing the amino acid specificity of the tRNA from methionine to isoleucine.</text>
</comment>
<comment type="similarity">
    <text evidence="8">Belongs to the tRNA(Ile)-lysidine synthase family.</text>
</comment>
<evidence type="ECO:0000256" key="2">
    <source>
        <dbReference type="ARBA" id="ARBA00022490"/>
    </source>
</evidence>
<dbReference type="SUPFAM" id="SSF56037">
    <property type="entry name" value="PheT/TilS domain"/>
    <property type="match status" value="1"/>
</dbReference>
<evidence type="ECO:0000256" key="3">
    <source>
        <dbReference type="ARBA" id="ARBA00022598"/>
    </source>
</evidence>
<keyword evidence="2 8" id="KW-0963">Cytoplasm</keyword>
<dbReference type="InterPro" id="IPR011063">
    <property type="entry name" value="TilS/TtcA_N"/>
</dbReference>
<evidence type="ECO:0000313" key="10">
    <source>
        <dbReference type="EMBL" id="MDM5147642.1"/>
    </source>
</evidence>
<evidence type="ECO:0000256" key="1">
    <source>
        <dbReference type="ARBA" id="ARBA00004496"/>
    </source>
</evidence>
<gene>
    <name evidence="8 10" type="primary">tilS</name>
    <name evidence="10" type="ORF">NQX30_04565</name>
</gene>
<evidence type="ECO:0000259" key="9">
    <source>
        <dbReference type="SMART" id="SM00977"/>
    </source>
</evidence>
<accession>A0ABT7QLN9</accession>
<organism evidence="10 11">
    <name type="scientific">Candidatus Doriopsillibacter californiensis</name>
    <dbReference type="NCBI Taxonomy" id="2970740"/>
    <lineage>
        <taxon>Bacteria</taxon>
        <taxon>Pseudomonadati</taxon>
        <taxon>Pseudomonadota</taxon>
        <taxon>Gammaproteobacteria</taxon>
        <taxon>Candidatus Tethybacterales</taxon>
        <taxon>Candidatus Persebacteraceae</taxon>
        <taxon>Candidatus Doriopsillibacter</taxon>
    </lineage>
</organism>
<dbReference type="CDD" id="cd01992">
    <property type="entry name" value="TilS_N"/>
    <property type="match status" value="1"/>
</dbReference>
<keyword evidence="11" id="KW-1185">Reference proteome</keyword>
<dbReference type="PANTHER" id="PTHR43033">
    <property type="entry name" value="TRNA(ILE)-LYSIDINE SYNTHASE-RELATED"/>
    <property type="match status" value="1"/>
</dbReference>
<dbReference type="SUPFAM" id="SSF52402">
    <property type="entry name" value="Adenine nucleotide alpha hydrolases-like"/>
    <property type="match status" value="1"/>
</dbReference>